<gene>
    <name evidence="1" type="ORF">ARMGADRAFT_1092323</name>
</gene>
<dbReference type="SUPFAM" id="SSF48452">
    <property type="entry name" value="TPR-like"/>
    <property type="match status" value="1"/>
</dbReference>
<accession>A0A2H3CU85</accession>
<dbReference type="EMBL" id="KZ293748">
    <property type="protein sequence ID" value="PBK80307.1"/>
    <property type="molecule type" value="Genomic_DNA"/>
</dbReference>
<reference evidence="2" key="1">
    <citation type="journal article" date="2017" name="Nat. Ecol. Evol.">
        <title>Genome expansion and lineage-specific genetic innovations in the forest pathogenic fungi Armillaria.</title>
        <authorList>
            <person name="Sipos G."/>
            <person name="Prasanna A.N."/>
            <person name="Walter M.C."/>
            <person name="O'Connor E."/>
            <person name="Balint B."/>
            <person name="Krizsan K."/>
            <person name="Kiss B."/>
            <person name="Hess J."/>
            <person name="Varga T."/>
            <person name="Slot J."/>
            <person name="Riley R."/>
            <person name="Boka B."/>
            <person name="Rigling D."/>
            <person name="Barry K."/>
            <person name="Lee J."/>
            <person name="Mihaltcheva S."/>
            <person name="LaButti K."/>
            <person name="Lipzen A."/>
            <person name="Waldron R."/>
            <person name="Moloney N.M."/>
            <person name="Sperisen C."/>
            <person name="Kredics L."/>
            <person name="Vagvoelgyi C."/>
            <person name="Patrignani A."/>
            <person name="Fitzpatrick D."/>
            <person name="Nagy I."/>
            <person name="Doyle S."/>
            <person name="Anderson J.B."/>
            <person name="Grigoriev I.V."/>
            <person name="Gueldener U."/>
            <person name="Muensterkoetter M."/>
            <person name="Nagy L.G."/>
        </authorList>
    </citation>
    <scope>NUCLEOTIDE SEQUENCE [LARGE SCALE GENOMIC DNA]</scope>
    <source>
        <strain evidence="2">Ar21-2</strain>
    </source>
</reference>
<evidence type="ECO:0008006" key="3">
    <source>
        <dbReference type="Google" id="ProtNLM"/>
    </source>
</evidence>
<dbReference type="InterPro" id="IPR027417">
    <property type="entry name" value="P-loop_NTPase"/>
</dbReference>
<dbReference type="Gene3D" id="3.40.50.300">
    <property type="entry name" value="P-loop containing nucleotide triphosphate hydrolases"/>
    <property type="match status" value="1"/>
</dbReference>
<dbReference type="SUPFAM" id="SSF52540">
    <property type="entry name" value="P-loop containing nucleoside triphosphate hydrolases"/>
    <property type="match status" value="1"/>
</dbReference>
<proteinExistence type="predicted"/>
<name>A0A2H3CU85_ARMGA</name>
<dbReference type="Proteomes" id="UP000217790">
    <property type="component" value="Unassembled WGS sequence"/>
</dbReference>
<dbReference type="OMA" id="NQRTERH"/>
<dbReference type="OrthoDB" id="1534087at2759"/>
<dbReference type="InterPro" id="IPR011990">
    <property type="entry name" value="TPR-like_helical_dom_sf"/>
</dbReference>
<dbReference type="Gene3D" id="1.25.40.10">
    <property type="entry name" value="Tetratricopeptide repeat domain"/>
    <property type="match status" value="1"/>
</dbReference>
<organism evidence="1 2">
    <name type="scientific">Armillaria gallica</name>
    <name type="common">Bulbous honey fungus</name>
    <name type="synonym">Armillaria bulbosa</name>
    <dbReference type="NCBI Taxonomy" id="47427"/>
    <lineage>
        <taxon>Eukaryota</taxon>
        <taxon>Fungi</taxon>
        <taxon>Dikarya</taxon>
        <taxon>Basidiomycota</taxon>
        <taxon>Agaricomycotina</taxon>
        <taxon>Agaricomycetes</taxon>
        <taxon>Agaricomycetidae</taxon>
        <taxon>Agaricales</taxon>
        <taxon>Marasmiineae</taxon>
        <taxon>Physalacriaceae</taxon>
        <taxon>Armillaria</taxon>
    </lineage>
</organism>
<sequence length="791" mass="90180">MSLILRENDDPSQHKGFLDYLRYLPRVLDRCSSSENTTMTLTVRPTIFGRDDCIEEFVRRILDGTTKAAAVLGSPFIGKTSIAREIFFHRSILDRFNNHCYWASCTKITSLEAFLDSFMQCLGRRSLLGRFVRRSPFAEVNMKHQTVVAMLAQANVPQFVVLDGFEGIWDNNELRDRVNQILHDIHNIPHLMLLLTLRGSTVPSVVDWTYRVGPLPTRDARDLFIYTNPYCADAGLNGLLEKVDFNPALVGVLARIGMERKMRPEEMLTGWEDRGIGILDEFPEEKRAFCSSVESSLKSIMESNPAEWKILRILSMFPCGLPLTELFCLTPEIHEVAPTDFLTLDPISHVLKLHAPIQFYIFQTHHLEDSISGLYSYVFHQCKTRVSQPGDAGFIENVAYLTTFGSNLEFILADALDRGCMDAIEAFLDYSAHLCYRRPNERIVTKAIALARRHQRKEQLARCLQCLAEMHRVVNGSAENEFEEPTAIFMELNDTISAAYCEYGWGLSKIRCGYEGLGRINRALEMFRAFGDEQGEAQCLLSIFQATKGDRPYDYLHKAKDIFIRLDDQFRVAQCLQEEADSVVAQGRIEEGFNLLLDAANKFTRFEDGFSTAECFHELGRLIHALGDEKSCYEYMDRALKKYQSLGRTLDAAFCMKDLATRYWSAGRFLEAISLQEPAVKAFWEFSYVYGGAETRLELGMSQIAAGRIRDAIMTLEIAKRENQRTERHAAVQISTSFLRLCQEAQSIAARSEELQRISQEKLSTMTSWADAKSLLPYLDVEAVQHLRKFN</sequence>
<evidence type="ECO:0000313" key="2">
    <source>
        <dbReference type="Proteomes" id="UP000217790"/>
    </source>
</evidence>
<dbReference type="AlphaFoldDB" id="A0A2H3CU85"/>
<protein>
    <recommendedName>
        <fullName evidence="3">TPR-like protein</fullName>
    </recommendedName>
</protein>
<keyword evidence="2" id="KW-1185">Reference proteome</keyword>
<evidence type="ECO:0000313" key="1">
    <source>
        <dbReference type="EMBL" id="PBK80307.1"/>
    </source>
</evidence>
<dbReference type="InParanoid" id="A0A2H3CU85"/>